<keyword evidence="4" id="KW-1185">Reference proteome</keyword>
<reference evidence="3 4" key="1">
    <citation type="submission" date="2015-07" db="EMBL/GenBank/DDBJ databases">
        <title>Genome analysis of myxobacterium Chondromyces crocatus Cm c5 reveals a high potential for natural compound synthesis and the genetic basis for the loss of fruiting body formation.</title>
        <authorList>
            <person name="Zaburannyi N."/>
            <person name="Bunk B."/>
            <person name="Maier J."/>
            <person name="Overmann J."/>
            <person name="Mueller R."/>
        </authorList>
    </citation>
    <scope>NUCLEOTIDE SEQUENCE [LARGE SCALE GENOMIC DNA]</scope>
    <source>
        <strain evidence="3 4">Cm c5</strain>
    </source>
</reference>
<dbReference type="OrthoDB" id="5482783at2"/>
<name>A0A0K1EAI8_CHOCO</name>
<keyword evidence="1" id="KW-0175">Coiled coil</keyword>
<dbReference type="KEGG" id="ccro:CMC5_020170"/>
<feature type="region of interest" description="Disordered" evidence="2">
    <location>
        <begin position="495"/>
        <end position="514"/>
    </location>
</feature>
<gene>
    <name evidence="3" type="ORF">CMC5_020170</name>
</gene>
<evidence type="ECO:0000313" key="3">
    <source>
        <dbReference type="EMBL" id="AKT37874.1"/>
    </source>
</evidence>
<accession>A0A0K1EAI8</accession>
<feature type="coiled-coil region" evidence="1">
    <location>
        <begin position="341"/>
        <end position="437"/>
    </location>
</feature>
<evidence type="ECO:0000256" key="1">
    <source>
        <dbReference type="SAM" id="Coils"/>
    </source>
</evidence>
<protein>
    <submittedName>
        <fullName evidence="3">Uncharacterized protein</fullName>
    </submittedName>
</protein>
<evidence type="ECO:0000313" key="4">
    <source>
        <dbReference type="Proteomes" id="UP000067626"/>
    </source>
</evidence>
<evidence type="ECO:0000256" key="2">
    <source>
        <dbReference type="SAM" id="MobiDB-lite"/>
    </source>
</evidence>
<dbReference type="Proteomes" id="UP000067626">
    <property type="component" value="Chromosome"/>
</dbReference>
<proteinExistence type="predicted"/>
<feature type="region of interest" description="Disordered" evidence="2">
    <location>
        <begin position="62"/>
        <end position="84"/>
    </location>
</feature>
<dbReference type="RefSeq" id="WP_050430184.1">
    <property type="nucleotide sequence ID" value="NZ_CP012159.1"/>
</dbReference>
<sequence>MTSPLSSSAYELTALASYVRFYLAVSQKILAAWRKLGDARAAMQVALAPFGEPLSPLESQALAEAAEAPPDASSSDALPGTEGAPLPYAPAALGELWQPEDPERLTGLTDIYEVVGRFSFQGVDNENLSRVQSLVSAARNEIVLLRARLADLARLPELSQTTATRLGEAEASASEAAQRERLTTFGPLAEMVVLRARQTSEAVRAVHLPDLGHAESAAEDYRRYVAKVDQVYQTCLPFLRKAIEVLYEFVSAEVPSSWPERLPLVPEIPAELLSLPPADAPELGQAEALLRSLAEEERALGRAQTEIAAVLTRVEAEIAAALSRDVDTEAEIQVAATALDHTVAEEQAAALEGAIAGYERQKADRVHSSGEVWQRHRRVEASITTLEEELKGRAQEINEVQEDLTSTQKSEPVLFGKDEWRARVASLEARVAELRGIYSQRQSMLNQLKIDLSAISVQVQTESAQMALVERTLSDVRAKLEAQQATLAELAARLGAARPPRGTTPVDAQRALEERKQVRRDLAERVERLRGESRRQKEENVRLLTRLKQIEQERQHAQARLQSAQVAATQGREAALQRLATERRTAAQQHVSEVLGSLEKALGGVEPAFIAPARAALLTPAETGPATSQVVREHGEKVAPIVETLLHELDPELLAQEAALSQIQREFCDMAVGACKAAWG</sequence>
<dbReference type="AlphaFoldDB" id="A0A0K1EAI8"/>
<dbReference type="STRING" id="52.CMC5_020170"/>
<organism evidence="3 4">
    <name type="scientific">Chondromyces crocatus</name>
    <dbReference type="NCBI Taxonomy" id="52"/>
    <lineage>
        <taxon>Bacteria</taxon>
        <taxon>Pseudomonadati</taxon>
        <taxon>Myxococcota</taxon>
        <taxon>Polyangia</taxon>
        <taxon>Polyangiales</taxon>
        <taxon>Polyangiaceae</taxon>
        <taxon>Chondromyces</taxon>
    </lineage>
</organism>
<dbReference type="EMBL" id="CP012159">
    <property type="protein sequence ID" value="AKT37874.1"/>
    <property type="molecule type" value="Genomic_DNA"/>
</dbReference>